<evidence type="ECO:0000259" key="1">
    <source>
        <dbReference type="Pfam" id="PF03551"/>
    </source>
</evidence>
<comment type="caution">
    <text evidence="2">The sequence shown here is derived from an EMBL/GenBank/DDBJ whole genome shotgun (WGS) entry which is preliminary data.</text>
</comment>
<dbReference type="InterPro" id="IPR036388">
    <property type="entry name" value="WH-like_DNA-bd_sf"/>
</dbReference>
<dbReference type="EMBL" id="JBHSNO010000001">
    <property type="protein sequence ID" value="MFC5587377.1"/>
    <property type="molecule type" value="Genomic_DNA"/>
</dbReference>
<gene>
    <name evidence="2" type="ORF">ACFPRA_00455</name>
</gene>
<keyword evidence="3" id="KW-1185">Reference proteome</keyword>
<name>A0ABW0TE13_9BACL</name>
<evidence type="ECO:0000313" key="2">
    <source>
        <dbReference type="EMBL" id="MFC5587377.1"/>
    </source>
</evidence>
<protein>
    <submittedName>
        <fullName evidence="2">PadR family transcriptional regulator</fullName>
    </submittedName>
</protein>
<dbReference type="NCBIfam" id="NF006931">
    <property type="entry name" value="PRK09416.1"/>
    <property type="match status" value="1"/>
</dbReference>
<sequence length="137" mass="16059">MDERLKRLRNSMDTTTFSQLNFTEQHRGKIREKISKENDREEDVLFAVMQLLVQEKTGFELVQLLCGRGLRTFEDNEGNLYALLHELEQEGCLHASWNESNVKYYQLSNKGRRRLRTAEKQSTSKLFAFNKLVGEGE</sequence>
<dbReference type="Pfam" id="PF03551">
    <property type="entry name" value="PadR"/>
    <property type="match status" value="1"/>
</dbReference>
<evidence type="ECO:0000313" key="3">
    <source>
        <dbReference type="Proteomes" id="UP001596109"/>
    </source>
</evidence>
<proteinExistence type="predicted"/>
<dbReference type="InterPro" id="IPR005149">
    <property type="entry name" value="Tscrpt_reg_PadR_N"/>
</dbReference>
<accession>A0ABW0TE13</accession>
<organism evidence="2 3">
    <name type="scientific">Sporosarcina soli</name>
    <dbReference type="NCBI Taxonomy" id="334736"/>
    <lineage>
        <taxon>Bacteria</taxon>
        <taxon>Bacillati</taxon>
        <taxon>Bacillota</taxon>
        <taxon>Bacilli</taxon>
        <taxon>Bacillales</taxon>
        <taxon>Caryophanaceae</taxon>
        <taxon>Sporosarcina</taxon>
    </lineage>
</organism>
<feature type="domain" description="Transcription regulator PadR N-terminal" evidence="1">
    <location>
        <begin position="50"/>
        <end position="116"/>
    </location>
</feature>
<dbReference type="RefSeq" id="WP_381429336.1">
    <property type="nucleotide sequence ID" value="NZ_JBHSNO010000001.1"/>
</dbReference>
<dbReference type="SUPFAM" id="SSF46785">
    <property type="entry name" value="Winged helix' DNA-binding domain"/>
    <property type="match status" value="1"/>
</dbReference>
<reference evidence="3" key="1">
    <citation type="journal article" date="2019" name="Int. J. Syst. Evol. Microbiol.">
        <title>The Global Catalogue of Microorganisms (GCM) 10K type strain sequencing project: providing services to taxonomists for standard genome sequencing and annotation.</title>
        <authorList>
            <consortium name="The Broad Institute Genomics Platform"/>
            <consortium name="The Broad Institute Genome Sequencing Center for Infectious Disease"/>
            <person name="Wu L."/>
            <person name="Ma J."/>
        </authorList>
    </citation>
    <scope>NUCLEOTIDE SEQUENCE [LARGE SCALE GENOMIC DNA]</scope>
    <source>
        <strain evidence="3">CGMCC 4.1434</strain>
    </source>
</reference>
<dbReference type="Proteomes" id="UP001596109">
    <property type="component" value="Unassembled WGS sequence"/>
</dbReference>
<dbReference type="Gene3D" id="1.10.10.10">
    <property type="entry name" value="Winged helix-like DNA-binding domain superfamily/Winged helix DNA-binding domain"/>
    <property type="match status" value="1"/>
</dbReference>
<dbReference type="InterPro" id="IPR036390">
    <property type="entry name" value="WH_DNA-bd_sf"/>
</dbReference>